<dbReference type="PANTHER" id="PTHR43649">
    <property type="entry name" value="ARABINOSE-BINDING PROTEIN-RELATED"/>
    <property type="match status" value="1"/>
</dbReference>
<dbReference type="SUPFAM" id="SSF53850">
    <property type="entry name" value="Periplasmic binding protein-like II"/>
    <property type="match status" value="1"/>
</dbReference>
<gene>
    <name evidence="1" type="ORF">ACFQ4B_14475</name>
</gene>
<comment type="caution">
    <text evidence="1">The sequence shown here is derived from an EMBL/GenBank/DDBJ whole genome shotgun (WGS) entry which is preliminary data.</text>
</comment>
<dbReference type="Gene3D" id="3.40.190.10">
    <property type="entry name" value="Periplasmic binding protein-like II"/>
    <property type="match status" value="1"/>
</dbReference>
<dbReference type="PANTHER" id="PTHR43649:SF27">
    <property type="entry name" value="EXTRACELLULAR SOLUTE-BINDING PROTEIN FAMILY 1"/>
    <property type="match status" value="1"/>
</dbReference>
<reference evidence="2" key="1">
    <citation type="journal article" date="2019" name="Int. J. Syst. Evol. Microbiol.">
        <title>The Global Catalogue of Microorganisms (GCM) 10K type strain sequencing project: providing services to taxonomists for standard genome sequencing and annotation.</title>
        <authorList>
            <consortium name="The Broad Institute Genomics Platform"/>
            <consortium name="The Broad Institute Genome Sequencing Center for Infectious Disease"/>
            <person name="Wu L."/>
            <person name="Ma J."/>
        </authorList>
    </citation>
    <scope>NUCLEOTIDE SEQUENCE [LARGE SCALE GENOMIC DNA]</scope>
    <source>
        <strain evidence="2">CCUG 53270</strain>
    </source>
</reference>
<dbReference type="InterPro" id="IPR006059">
    <property type="entry name" value="SBP"/>
</dbReference>
<dbReference type="RefSeq" id="WP_377768390.1">
    <property type="nucleotide sequence ID" value="NZ_BAABJG010000021.1"/>
</dbReference>
<dbReference type="EMBL" id="JBHTLU010000015">
    <property type="protein sequence ID" value="MFD1221328.1"/>
    <property type="molecule type" value="Genomic_DNA"/>
</dbReference>
<evidence type="ECO:0000313" key="1">
    <source>
        <dbReference type="EMBL" id="MFD1221328.1"/>
    </source>
</evidence>
<evidence type="ECO:0000313" key="2">
    <source>
        <dbReference type="Proteomes" id="UP001597180"/>
    </source>
</evidence>
<accession>A0ABW3UK17</accession>
<name>A0ABW3UK17_9BACL</name>
<keyword evidence="2" id="KW-1185">Reference proteome</keyword>
<protein>
    <submittedName>
        <fullName evidence="1">Extracellular solute-binding protein</fullName>
    </submittedName>
</protein>
<sequence>MTELQAVKWKRIRNRFVAVLLIGSLGLTCTAFPILPQQTARAADTAAKPDAAKPAQQGNQQRQAIKANEFEPYYANVLKGWKDKGIKDGAAPIEINASKMSKKSDESVATVGSYEGKSNVLLWNSPKESWIEYQVDVPNDGLYELHVSYRPFTGNGLRRPISWDVKLDGAHPFREASSITLYREWKDARPIKKDIDGNDIRPKSEDISGWSVKPLRDAGGAYSEPLQWYFSKGSHTIRLQGFEPIALESIKLVPQTKLKSYKDVSAAYPQAKPVQAEAVTLQAEDVKSKNDSAIQLVSDTDQRSVPLAKGKITFNSIGGKKWYDQNQEITWTLDVPESGKYKLGMRALQNTISQKASFRRIAIDGKVPFEEMLAYRFSYDTGWKGVTLSDDEGKPYEFYLEKGTHTLTMSVTHAPFKPVIIGIEEITDILQGIDQDLKSLTGGQDDKNRTWKIAQDMPDLPKRLTVVVDLLKKLSEQMQQVNGRKDNVSESMNTSIKDIEELLTKVDDIPYHRDTISTTNEKISKFIETLVQQPLQLDEVYFAPVEKSFPSMEASFFTKMKGMVVNFFYSFQTKNRLSDIDDNVLNVWVQRGRDYVTQLQELSDETFTPETGIQVKVNLLPNAQLLVLANAAGIQPDIALGLTQDLPVDYAIRNSIYDISQFPDFKDLYKNYSPGSWLPFYYNKGYYAVPETQSFHVLYYRKDILSRLGLSIPNTWNDVYDMLPTLQQNYMNFYMPPTEYMTFVYQNNAEFFDKEGSKTALDRPEGFKAFKQWTDLFNIYAMDRSVTSFLQHFRKGDMPIGFADYNMYIQLSAAAPELNGAWGIAQIPGTQQPDGSISRWSGGGQTAGVIFNKSKKKDQAWKFMKWWASADTQERYGSDLEAFNGVAFRWNTANVEAFSKLPWKREDANVILEQWRWYKDMPNLPGGYFVGREINNAWNRAVVDGTNYRSSLETTVMDINRELRRKQQEFGFIDENGNVIRTMDLPVVDKPWDGVNPYVK</sequence>
<organism evidence="1 2">
    <name type="scientific">Paenibacillus vulneris</name>
    <dbReference type="NCBI Taxonomy" id="1133364"/>
    <lineage>
        <taxon>Bacteria</taxon>
        <taxon>Bacillati</taxon>
        <taxon>Bacillota</taxon>
        <taxon>Bacilli</taxon>
        <taxon>Bacillales</taxon>
        <taxon>Paenibacillaceae</taxon>
        <taxon>Paenibacillus</taxon>
    </lineage>
</organism>
<dbReference type="Proteomes" id="UP001597180">
    <property type="component" value="Unassembled WGS sequence"/>
</dbReference>
<proteinExistence type="predicted"/>
<dbReference type="Pfam" id="PF01547">
    <property type="entry name" value="SBP_bac_1"/>
    <property type="match status" value="1"/>
</dbReference>
<dbReference type="InterPro" id="IPR050490">
    <property type="entry name" value="Bact_solute-bd_prot1"/>
</dbReference>
<dbReference type="Gene3D" id="2.60.120.260">
    <property type="entry name" value="Galactose-binding domain-like"/>
    <property type="match status" value="2"/>
</dbReference>